<dbReference type="OrthoDB" id="5501263at2"/>
<dbReference type="InterPro" id="IPR052949">
    <property type="entry name" value="PA_immunity-related"/>
</dbReference>
<dbReference type="PANTHER" id="PTHR42999">
    <property type="entry name" value="ANTIBIOTIC RESISTANCE PROTEIN MCBG"/>
    <property type="match status" value="1"/>
</dbReference>
<dbReference type="SUPFAM" id="SSF141571">
    <property type="entry name" value="Pentapeptide repeat-like"/>
    <property type="match status" value="1"/>
</dbReference>
<proteinExistence type="predicted"/>
<keyword evidence="2" id="KW-1185">Reference proteome</keyword>
<dbReference type="RefSeq" id="WP_092345658.1">
    <property type="nucleotide sequence ID" value="NZ_FNQN01000003.1"/>
</dbReference>
<name>A0A1H3YA12_9BACT</name>
<organism evidence="1 2">
    <name type="scientific">Desulfuromusa kysingii</name>
    <dbReference type="NCBI Taxonomy" id="37625"/>
    <lineage>
        <taxon>Bacteria</taxon>
        <taxon>Pseudomonadati</taxon>
        <taxon>Thermodesulfobacteriota</taxon>
        <taxon>Desulfuromonadia</taxon>
        <taxon>Desulfuromonadales</taxon>
        <taxon>Geopsychrobacteraceae</taxon>
        <taxon>Desulfuromusa</taxon>
    </lineage>
</organism>
<dbReference type="Pfam" id="PF13599">
    <property type="entry name" value="Pentapeptide_4"/>
    <property type="match status" value="1"/>
</dbReference>
<dbReference type="Pfam" id="PF00805">
    <property type="entry name" value="Pentapeptide"/>
    <property type="match status" value="1"/>
</dbReference>
<protein>
    <submittedName>
        <fullName evidence="1">Uncharacterized protein YjbI, contains pentapeptide repeats</fullName>
    </submittedName>
</protein>
<dbReference type="AlphaFoldDB" id="A0A1H3YA12"/>
<sequence>MAYFENYNDGIEFKNLCITEQDINGFEFNHCDFSACNFSGSTFNKCRFENSTFMACNLSLIKPKDCSFIDVDFRNCKAIGVDWAEASMSPRINFYACTLNSSSFFGLNLSKIIMTDCSAMEVDFTEAILAKGVFALTNFSGSRFAKTNFTQADMRQATNYAINPDYNILKQTHFSVPEVISLLSGLDIILDS</sequence>
<dbReference type="PANTHER" id="PTHR42999:SF1">
    <property type="entry name" value="PENTAPEPTIDE REPEAT-CONTAINING PROTEIN"/>
    <property type="match status" value="1"/>
</dbReference>
<reference evidence="1 2" key="1">
    <citation type="submission" date="2016-10" db="EMBL/GenBank/DDBJ databases">
        <authorList>
            <person name="de Groot N.N."/>
        </authorList>
    </citation>
    <scope>NUCLEOTIDE SEQUENCE [LARGE SCALE GENOMIC DNA]</scope>
    <source>
        <strain evidence="1 2">DSM 7343</strain>
    </source>
</reference>
<dbReference type="Gene3D" id="2.160.20.80">
    <property type="entry name" value="E3 ubiquitin-protein ligase SopA"/>
    <property type="match status" value="1"/>
</dbReference>
<dbReference type="STRING" id="37625.SAMN05660420_01156"/>
<dbReference type="Proteomes" id="UP000199409">
    <property type="component" value="Unassembled WGS sequence"/>
</dbReference>
<accession>A0A1H3YA12</accession>
<gene>
    <name evidence="1" type="ORF">SAMN05660420_01156</name>
</gene>
<evidence type="ECO:0000313" key="1">
    <source>
        <dbReference type="EMBL" id="SEA08515.1"/>
    </source>
</evidence>
<evidence type="ECO:0000313" key="2">
    <source>
        <dbReference type="Proteomes" id="UP000199409"/>
    </source>
</evidence>
<dbReference type="EMBL" id="FNQN01000003">
    <property type="protein sequence ID" value="SEA08515.1"/>
    <property type="molecule type" value="Genomic_DNA"/>
</dbReference>
<dbReference type="InterPro" id="IPR001646">
    <property type="entry name" value="5peptide_repeat"/>
</dbReference>